<dbReference type="Proteomes" id="UP001458880">
    <property type="component" value="Unassembled WGS sequence"/>
</dbReference>
<dbReference type="Gene3D" id="2.130.10.10">
    <property type="entry name" value="YVTN repeat-like/Quinoprotein amine dehydrogenase"/>
    <property type="match status" value="1"/>
</dbReference>
<sequence>MSADSQHRSKSQSRNNGDPTTVSPQQVTDPTILDSVAGFINDVVPNAYNIPGDLKDQIQWAHLEQLDNDNYGQSTDVEHPVAQPLILVLGYTNGIQVWSIPANGEAIELFSWKHGSVRVLKLLPTPFRVGQPGIDTYASKRPLIALCDNNTPSPHFCSLNFLSLKTSEQVKVIKFKNPILEVRANRNAVVVTFSERIAVFDAFTLEDRLTVTTCYVSPGIYPNPIALGARWMAYAENKLLTQKRSSGGNEGEGVQSYTATVIHAAKSLGRGLRELGETVASSLTGNVPYKPGMSACQQTGGEVLQKGIVTVLDIETPAVPAEKSLEIDPVVCHFAAHKEAVVCMHFDPSGLLLLTADKRGHDFHLFRIHSHPGGPSLAAVHHLYVLHRGDTTARVQDMCFSPDSRWVTVSTLRGTTHVFPITPYGGNVGVRTHATPHVVNKMSRFHRSAGLTAEGRSNSPVSLFEMPVNSNLPYHNPRLPPYPHPALISPLAQIRQPVYIQNSTNVQQRPHSGRQRLGSSSEDNIQVILKLCACFAPPRAWIDNLLPARDAVHKPLAKPVEALFIMSCHGSLIQYDLDPHPIPSVPKEKVCDETQIELVVRANAQWVLQRQPNSKDLLLPLSLESLKHIHREPPIVKNGKPDRNDDRWLSQVEIVTHAGPHRRLWMGPQFTFKTYNANSGVTTNILDSKPLDVGRSKPVNMPVSSTYPVLIESGSVSSCEPSPKLLDICQKNFDETTGAGELQLKEDLADAMLESPGVREAGDGRCVIVSLKHTATVAKVVNPLGTVVTVQSDEDIEVEPTEEIIHENCDEALFRPIVTSKAIVFAEPSKKSKSKIINSQSEVDSGIEKERSQSPIITSSQQESHNKSLQTNSNYPKNKIICDISDTFADMQFVPLTEPKRQPFNIITPPPLEKLEFPRRSQSPEEQLIMLKTPDEDLKCGNKKERRTKNDRYQGLDQKDIVSSSEENATEEKNMQKKPRKPKTKLGVRIININKDNDEQKDDISVDFHIALPKKSWSSIAASKPTSKIDLEQNASSNISEPSAFKQSILETQSPPSEILSNILEPQKVQYEQISTIKIEKSSDEEKVESSQTETTESDDSSKVPVEPVAMDTEEDTCQLETVKMVASKINKKKSKKKRK</sequence>
<dbReference type="InterPro" id="IPR015943">
    <property type="entry name" value="WD40/YVTN_repeat-like_dom_sf"/>
</dbReference>
<dbReference type="SUPFAM" id="SSF50978">
    <property type="entry name" value="WD40 repeat-like"/>
    <property type="match status" value="1"/>
</dbReference>
<dbReference type="InterPro" id="IPR045142">
    <property type="entry name" value="BCAS3-like"/>
</dbReference>
<keyword evidence="4" id="KW-1185">Reference proteome</keyword>
<feature type="region of interest" description="Disordered" evidence="1">
    <location>
        <begin position="1"/>
        <end position="27"/>
    </location>
</feature>
<name>A0AAW1JYY3_POPJA</name>
<feature type="region of interest" description="Disordered" evidence="1">
    <location>
        <begin position="1022"/>
        <end position="1042"/>
    </location>
</feature>
<evidence type="ECO:0000313" key="3">
    <source>
        <dbReference type="EMBL" id="KAK9710703.1"/>
    </source>
</evidence>
<feature type="compositionally biased region" description="Basic residues" evidence="1">
    <location>
        <begin position="976"/>
        <end position="986"/>
    </location>
</feature>
<dbReference type="AlphaFoldDB" id="A0AAW1JYY3"/>
<feature type="region of interest" description="Disordered" evidence="1">
    <location>
        <begin position="902"/>
        <end position="986"/>
    </location>
</feature>
<gene>
    <name evidence="3" type="ORF">QE152_g25868</name>
</gene>
<feature type="compositionally biased region" description="Polar residues" evidence="1">
    <location>
        <begin position="12"/>
        <end position="27"/>
    </location>
</feature>
<feature type="compositionally biased region" description="Basic and acidic residues" evidence="1">
    <location>
        <begin position="933"/>
        <end position="960"/>
    </location>
</feature>
<feature type="compositionally biased region" description="Basic and acidic residues" evidence="1">
    <location>
        <begin position="1078"/>
        <end position="1089"/>
    </location>
</feature>
<protein>
    <submittedName>
        <fullName evidence="3">Breast carcinoma amplified sequence 3</fullName>
    </submittedName>
</protein>
<feature type="domain" description="BCAS3 WD40" evidence="2">
    <location>
        <begin position="82"/>
        <end position="452"/>
    </location>
</feature>
<dbReference type="InterPro" id="IPR036322">
    <property type="entry name" value="WD40_repeat_dom_sf"/>
</dbReference>
<dbReference type="InterPro" id="IPR048382">
    <property type="entry name" value="BCAS3_WD40"/>
</dbReference>
<reference evidence="3 4" key="1">
    <citation type="journal article" date="2024" name="BMC Genomics">
        <title>De novo assembly and annotation of Popillia japonica's genome with initial clues to its potential as an invasive pest.</title>
        <authorList>
            <person name="Cucini C."/>
            <person name="Boschi S."/>
            <person name="Funari R."/>
            <person name="Cardaioli E."/>
            <person name="Iannotti N."/>
            <person name="Marturano G."/>
            <person name="Paoli F."/>
            <person name="Bruttini M."/>
            <person name="Carapelli A."/>
            <person name="Frati F."/>
            <person name="Nardi F."/>
        </authorList>
    </citation>
    <scope>NUCLEOTIDE SEQUENCE [LARGE SCALE GENOMIC DNA]</scope>
    <source>
        <strain evidence="3">DMR45628</strain>
    </source>
</reference>
<dbReference type="PANTHER" id="PTHR13268:SF0">
    <property type="entry name" value="BCAS3 MICROTUBULE ASSOCIATED CELL MIGRATION FACTOR"/>
    <property type="match status" value="1"/>
</dbReference>
<evidence type="ECO:0000259" key="2">
    <source>
        <dbReference type="Pfam" id="PF21034"/>
    </source>
</evidence>
<proteinExistence type="predicted"/>
<feature type="compositionally biased region" description="Polar residues" evidence="1">
    <location>
        <begin position="853"/>
        <end position="872"/>
    </location>
</feature>
<feature type="region of interest" description="Disordered" evidence="1">
    <location>
        <begin position="1075"/>
        <end position="1120"/>
    </location>
</feature>
<dbReference type="PANTHER" id="PTHR13268">
    <property type="entry name" value="BREAST CARCINOMA AMPLIFIED SEQUENCE 3"/>
    <property type="match status" value="1"/>
</dbReference>
<dbReference type="GO" id="GO:0006914">
    <property type="term" value="P:autophagy"/>
    <property type="evidence" value="ECO:0007669"/>
    <property type="project" value="InterPro"/>
</dbReference>
<feature type="compositionally biased region" description="Basic and acidic residues" evidence="1">
    <location>
        <begin position="913"/>
        <end position="923"/>
    </location>
</feature>
<evidence type="ECO:0000256" key="1">
    <source>
        <dbReference type="SAM" id="MobiDB-lite"/>
    </source>
</evidence>
<feature type="compositionally biased region" description="Polar residues" evidence="1">
    <location>
        <begin position="1033"/>
        <end position="1042"/>
    </location>
</feature>
<accession>A0AAW1JYY3</accession>
<dbReference type="GO" id="GO:0005737">
    <property type="term" value="C:cytoplasm"/>
    <property type="evidence" value="ECO:0007669"/>
    <property type="project" value="TreeGrafter"/>
</dbReference>
<feature type="region of interest" description="Disordered" evidence="1">
    <location>
        <begin position="836"/>
        <end position="872"/>
    </location>
</feature>
<comment type="caution">
    <text evidence="3">The sequence shown here is derived from an EMBL/GenBank/DDBJ whole genome shotgun (WGS) entry which is preliminary data.</text>
</comment>
<organism evidence="3 4">
    <name type="scientific">Popillia japonica</name>
    <name type="common">Japanese beetle</name>
    <dbReference type="NCBI Taxonomy" id="7064"/>
    <lineage>
        <taxon>Eukaryota</taxon>
        <taxon>Metazoa</taxon>
        <taxon>Ecdysozoa</taxon>
        <taxon>Arthropoda</taxon>
        <taxon>Hexapoda</taxon>
        <taxon>Insecta</taxon>
        <taxon>Pterygota</taxon>
        <taxon>Neoptera</taxon>
        <taxon>Endopterygota</taxon>
        <taxon>Coleoptera</taxon>
        <taxon>Polyphaga</taxon>
        <taxon>Scarabaeiformia</taxon>
        <taxon>Scarabaeidae</taxon>
        <taxon>Rutelinae</taxon>
        <taxon>Popillia</taxon>
    </lineage>
</organism>
<dbReference type="EMBL" id="JASPKY010000289">
    <property type="protein sequence ID" value="KAK9710703.1"/>
    <property type="molecule type" value="Genomic_DNA"/>
</dbReference>
<dbReference type="GO" id="GO:0042594">
    <property type="term" value="P:response to starvation"/>
    <property type="evidence" value="ECO:0007669"/>
    <property type="project" value="TreeGrafter"/>
</dbReference>
<evidence type="ECO:0000313" key="4">
    <source>
        <dbReference type="Proteomes" id="UP001458880"/>
    </source>
</evidence>
<dbReference type="Pfam" id="PF21034">
    <property type="entry name" value="BCAS3_WD40"/>
    <property type="match status" value="1"/>
</dbReference>